<feature type="region of interest" description="Disordered" evidence="1">
    <location>
        <begin position="49"/>
        <end position="86"/>
    </location>
</feature>
<accession>A0A4Z2HA15</accession>
<comment type="caution">
    <text evidence="2">The sequence shown here is derived from an EMBL/GenBank/DDBJ whole genome shotgun (WGS) entry which is preliminary data.</text>
</comment>
<reference evidence="2 3" key="1">
    <citation type="submission" date="2019-03" db="EMBL/GenBank/DDBJ databases">
        <title>First draft genome of Liparis tanakae, snailfish: a comprehensive survey of snailfish specific genes.</title>
        <authorList>
            <person name="Kim W."/>
            <person name="Song I."/>
            <person name="Jeong J.-H."/>
            <person name="Kim D."/>
            <person name="Kim S."/>
            <person name="Ryu S."/>
            <person name="Song J.Y."/>
            <person name="Lee S.K."/>
        </authorList>
    </citation>
    <scope>NUCLEOTIDE SEQUENCE [LARGE SCALE GENOMIC DNA]</scope>
    <source>
        <tissue evidence="2">Muscle</tissue>
    </source>
</reference>
<sequence length="86" mass="8892">MSSPPSDGVMKPWPFEREKHLHTPVEAGPSDARAVLQGETGYGYSLVHGVTGAENNQPLPGDTGEHGDPAEVNGGVTGRNPSMGVA</sequence>
<evidence type="ECO:0000313" key="3">
    <source>
        <dbReference type="Proteomes" id="UP000314294"/>
    </source>
</evidence>
<gene>
    <name evidence="2" type="ORF">EYF80_028127</name>
</gene>
<protein>
    <submittedName>
        <fullName evidence="2">Uncharacterized protein</fullName>
    </submittedName>
</protein>
<organism evidence="2 3">
    <name type="scientific">Liparis tanakae</name>
    <name type="common">Tanaka's snailfish</name>
    <dbReference type="NCBI Taxonomy" id="230148"/>
    <lineage>
        <taxon>Eukaryota</taxon>
        <taxon>Metazoa</taxon>
        <taxon>Chordata</taxon>
        <taxon>Craniata</taxon>
        <taxon>Vertebrata</taxon>
        <taxon>Euteleostomi</taxon>
        <taxon>Actinopterygii</taxon>
        <taxon>Neopterygii</taxon>
        <taxon>Teleostei</taxon>
        <taxon>Neoteleostei</taxon>
        <taxon>Acanthomorphata</taxon>
        <taxon>Eupercaria</taxon>
        <taxon>Perciformes</taxon>
        <taxon>Cottioidei</taxon>
        <taxon>Cottales</taxon>
        <taxon>Liparidae</taxon>
        <taxon>Liparis</taxon>
    </lineage>
</organism>
<dbReference type="Proteomes" id="UP000314294">
    <property type="component" value="Unassembled WGS sequence"/>
</dbReference>
<keyword evidence="3" id="KW-1185">Reference proteome</keyword>
<dbReference type="AlphaFoldDB" id="A0A4Z2HA15"/>
<name>A0A4Z2HA15_9TELE</name>
<dbReference type="EMBL" id="SRLO01000312">
    <property type="protein sequence ID" value="TNN61622.1"/>
    <property type="molecule type" value="Genomic_DNA"/>
</dbReference>
<evidence type="ECO:0000313" key="2">
    <source>
        <dbReference type="EMBL" id="TNN61622.1"/>
    </source>
</evidence>
<evidence type="ECO:0000256" key="1">
    <source>
        <dbReference type="SAM" id="MobiDB-lite"/>
    </source>
</evidence>
<proteinExistence type="predicted"/>